<dbReference type="SUPFAM" id="SSF54768">
    <property type="entry name" value="dsRNA-binding domain-like"/>
    <property type="match status" value="1"/>
</dbReference>
<gene>
    <name evidence="15 18" type="primary">rnc</name>
    <name evidence="18" type="ORF">JYP50_16305</name>
</gene>
<dbReference type="Proteomes" id="UP000664303">
    <property type="component" value="Unassembled WGS sequence"/>
</dbReference>
<comment type="cofactor">
    <cofactor evidence="15">
        <name>Mg(2+)</name>
        <dbReference type="ChEBI" id="CHEBI:18420"/>
    </cofactor>
</comment>
<evidence type="ECO:0000256" key="9">
    <source>
        <dbReference type="ARBA" id="ARBA00022722"/>
    </source>
</evidence>
<keyword evidence="10 15" id="KW-0479">Metal-binding</keyword>
<sequence length="233" mass="25376">MDKLNRLQRRLGYQFADRGLLELALTHRSAAGSNNERLEFLGDSIVNHVIAEALFHRFPAVREGDMSRMRAALVKGDTLASVARELEFGECLKLGSGERKSGGHRRGSILADALEAVAGAMLLDSDYATCRACLLRWFESRLEDMEDGDAEKDPKTRLQEFLQGRGNPLPSYELVNVEGEDHRQQFEVTCQLSRPALVVRGSGSSRRKAEQAAAAAALESLSGSASAKGSANG</sequence>
<dbReference type="GO" id="GO:0019843">
    <property type="term" value="F:rRNA binding"/>
    <property type="evidence" value="ECO:0007669"/>
    <property type="project" value="UniProtKB-KW"/>
</dbReference>
<dbReference type="GO" id="GO:0005737">
    <property type="term" value="C:cytoplasm"/>
    <property type="evidence" value="ECO:0007669"/>
    <property type="project" value="UniProtKB-SubCell"/>
</dbReference>
<dbReference type="GO" id="GO:0010468">
    <property type="term" value="P:regulation of gene expression"/>
    <property type="evidence" value="ECO:0007669"/>
    <property type="project" value="TreeGrafter"/>
</dbReference>
<dbReference type="SMART" id="SM00535">
    <property type="entry name" value="RIBOc"/>
    <property type="match status" value="1"/>
</dbReference>
<dbReference type="GO" id="GO:0042802">
    <property type="term" value="F:identical protein binding"/>
    <property type="evidence" value="ECO:0007669"/>
    <property type="project" value="UniProtKB-ARBA"/>
</dbReference>
<dbReference type="Gene3D" id="3.30.160.20">
    <property type="match status" value="1"/>
</dbReference>
<dbReference type="PANTHER" id="PTHR11207">
    <property type="entry name" value="RIBONUCLEASE III"/>
    <property type="match status" value="1"/>
</dbReference>
<evidence type="ECO:0000256" key="7">
    <source>
        <dbReference type="ARBA" id="ARBA00022664"/>
    </source>
</evidence>
<accession>A0A939DH57</accession>
<evidence type="ECO:0000256" key="11">
    <source>
        <dbReference type="ARBA" id="ARBA00022759"/>
    </source>
</evidence>
<feature type="binding site" evidence="15">
    <location>
        <position position="112"/>
    </location>
    <ligand>
        <name>Mg(2+)</name>
        <dbReference type="ChEBI" id="CHEBI:18420"/>
    </ligand>
</feature>
<dbReference type="PROSITE" id="PS00517">
    <property type="entry name" value="RNASE_3_1"/>
    <property type="match status" value="1"/>
</dbReference>
<dbReference type="Gene3D" id="1.10.1520.10">
    <property type="entry name" value="Ribonuclease III domain"/>
    <property type="match status" value="1"/>
</dbReference>
<evidence type="ECO:0000313" key="18">
    <source>
        <dbReference type="EMBL" id="MBN7798173.1"/>
    </source>
</evidence>
<dbReference type="EC" id="3.1.26.3" evidence="15"/>
<dbReference type="SMART" id="SM00358">
    <property type="entry name" value="DSRM"/>
    <property type="match status" value="1"/>
</dbReference>
<keyword evidence="8 15" id="KW-0819">tRNA processing</keyword>
<keyword evidence="14 15" id="KW-0694">RNA-binding</keyword>
<evidence type="ECO:0000256" key="10">
    <source>
        <dbReference type="ARBA" id="ARBA00022723"/>
    </source>
</evidence>
<dbReference type="HAMAP" id="MF_00104">
    <property type="entry name" value="RNase_III"/>
    <property type="match status" value="1"/>
</dbReference>
<evidence type="ECO:0000256" key="8">
    <source>
        <dbReference type="ARBA" id="ARBA00022694"/>
    </source>
</evidence>
<dbReference type="InterPro" id="IPR000999">
    <property type="entry name" value="RNase_III_dom"/>
</dbReference>
<proteinExistence type="inferred from homology"/>
<dbReference type="CDD" id="cd00593">
    <property type="entry name" value="RIBOc"/>
    <property type="match status" value="1"/>
</dbReference>
<evidence type="ECO:0000259" key="17">
    <source>
        <dbReference type="PROSITE" id="PS50142"/>
    </source>
</evidence>
<dbReference type="EMBL" id="JAFKCZ010000012">
    <property type="protein sequence ID" value="MBN7798173.1"/>
    <property type="molecule type" value="Genomic_DNA"/>
</dbReference>
<dbReference type="GO" id="GO:0006397">
    <property type="term" value="P:mRNA processing"/>
    <property type="evidence" value="ECO:0007669"/>
    <property type="project" value="UniProtKB-UniRule"/>
</dbReference>
<reference evidence="18" key="1">
    <citation type="submission" date="2021-02" db="EMBL/GenBank/DDBJ databases">
        <title>PHA producing bacteria isolated from coastal sediment in Guangdong, Shenzhen.</title>
        <authorList>
            <person name="Zheng W."/>
            <person name="Yu S."/>
            <person name="Huang Y."/>
        </authorList>
    </citation>
    <scope>NUCLEOTIDE SEQUENCE</scope>
    <source>
        <strain evidence="18">TN14-10</strain>
    </source>
</reference>
<dbReference type="CDD" id="cd10845">
    <property type="entry name" value="DSRM_RNAse_III_family"/>
    <property type="match status" value="1"/>
</dbReference>
<evidence type="ECO:0000313" key="19">
    <source>
        <dbReference type="Proteomes" id="UP000664303"/>
    </source>
</evidence>
<evidence type="ECO:0000256" key="12">
    <source>
        <dbReference type="ARBA" id="ARBA00022801"/>
    </source>
</evidence>
<feature type="active site" evidence="15">
    <location>
        <position position="43"/>
    </location>
</feature>
<keyword evidence="5 15" id="KW-0963">Cytoplasm</keyword>
<feature type="active site" evidence="15">
    <location>
        <position position="115"/>
    </location>
</feature>
<dbReference type="Pfam" id="PF00035">
    <property type="entry name" value="dsrm"/>
    <property type="match status" value="1"/>
</dbReference>
<evidence type="ECO:0000256" key="5">
    <source>
        <dbReference type="ARBA" id="ARBA00022490"/>
    </source>
</evidence>
<comment type="catalytic activity">
    <reaction evidence="1 15">
        <text>Endonucleolytic cleavage to 5'-phosphomonoester.</text>
        <dbReference type="EC" id="3.1.26.3"/>
    </reaction>
</comment>
<evidence type="ECO:0000259" key="16">
    <source>
        <dbReference type="PROSITE" id="PS50137"/>
    </source>
</evidence>
<evidence type="ECO:0000256" key="13">
    <source>
        <dbReference type="ARBA" id="ARBA00022842"/>
    </source>
</evidence>
<keyword evidence="7 15" id="KW-0507">mRNA processing</keyword>
<evidence type="ECO:0000256" key="6">
    <source>
        <dbReference type="ARBA" id="ARBA00022552"/>
    </source>
</evidence>
<comment type="subcellular location">
    <subcellularLocation>
        <location evidence="2 15">Cytoplasm</location>
    </subcellularLocation>
</comment>
<keyword evidence="15" id="KW-0699">rRNA-binding</keyword>
<evidence type="ECO:0000256" key="15">
    <source>
        <dbReference type="HAMAP-Rule" id="MF_00104"/>
    </source>
</evidence>
<dbReference type="PANTHER" id="PTHR11207:SF0">
    <property type="entry name" value="RIBONUCLEASE 3"/>
    <property type="match status" value="1"/>
</dbReference>
<comment type="similarity">
    <text evidence="3">Belongs to the ribonuclease III family.</text>
</comment>
<dbReference type="GO" id="GO:0003725">
    <property type="term" value="F:double-stranded RNA binding"/>
    <property type="evidence" value="ECO:0007669"/>
    <property type="project" value="TreeGrafter"/>
</dbReference>
<evidence type="ECO:0000256" key="1">
    <source>
        <dbReference type="ARBA" id="ARBA00000109"/>
    </source>
</evidence>
<dbReference type="FunFam" id="1.10.1520.10:FF:000001">
    <property type="entry name" value="Ribonuclease 3"/>
    <property type="match status" value="1"/>
</dbReference>
<keyword evidence="13 15" id="KW-0460">Magnesium</keyword>
<keyword evidence="9 15" id="KW-0540">Nuclease</keyword>
<feature type="domain" description="DRBM" evidence="16">
    <location>
        <begin position="153"/>
        <end position="223"/>
    </location>
</feature>
<dbReference type="InterPro" id="IPR036389">
    <property type="entry name" value="RNase_III_sf"/>
</dbReference>
<keyword evidence="6 15" id="KW-0698">rRNA processing</keyword>
<dbReference type="AlphaFoldDB" id="A0A939DH57"/>
<comment type="function">
    <text evidence="15">Digests double-stranded RNA. Involved in the processing of primary rRNA transcript to yield the immediate precursors to the large and small rRNAs (23S and 16S). Processes some mRNAs, and tRNAs when they are encoded in the rRNA operon. Processes pre-crRNA and tracrRNA of type II CRISPR loci if present in the organism.</text>
</comment>
<dbReference type="FunFam" id="3.30.160.20:FF:000003">
    <property type="entry name" value="Ribonuclease 3"/>
    <property type="match status" value="1"/>
</dbReference>
<dbReference type="InterPro" id="IPR011907">
    <property type="entry name" value="RNase_III"/>
</dbReference>
<dbReference type="SUPFAM" id="SSF69065">
    <property type="entry name" value="RNase III domain-like"/>
    <property type="match status" value="1"/>
</dbReference>
<dbReference type="GO" id="GO:0004525">
    <property type="term" value="F:ribonuclease III activity"/>
    <property type="evidence" value="ECO:0007669"/>
    <property type="project" value="UniProtKB-UniRule"/>
</dbReference>
<keyword evidence="12 15" id="KW-0378">Hydrolase</keyword>
<protein>
    <recommendedName>
        <fullName evidence="15">Ribonuclease 3</fullName>
        <ecNumber evidence="15">3.1.26.3</ecNumber>
    </recommendedName>
    <alternativeName>
        <fullName evidence="15">Ribonuclease III</fullName>
        <shortName evidence="15">RNase III</shortName>
    </alternativeName>
</protein>
<dbReference type="PROSITE" id="PS50142">
    <property type="entry name" value="RNASE_3_2"/>
    <property type="match status" value="1"/>
</dbReference>
<evidence type="ECO:0000256" key="4">
    <source>
        <dbReference type="ARBA" id="ARBA00011738"/>
    </source>
</evidence>
<dbReference type="GO" id="GO:0008033">
    <property type="term" value="P:tRNA processing"/>
    <property type="evidence" value="ECO:0007669"/>
    <property type="project" value="UniProtKB-KW"/>
</dbReference>
<keyword evidence="11 15" id="KW-0255">Endonuclease</keyword>
<dbReference type="InterPro" id="IPR014720">
    <property type="entry name" value="dsRBD_dom"/>
</dbReference>
<evidence type="ECO:0000256" key="14">
    <source>
        <dbReference type="ARBA" id="ARBA00022884"/>
    </source>
</evidence>
<dbReference type="GO" id="GO:0006364">
    <property type="term" value="P:rRNA processing"/>
    <property type="evidence" value="ECO:0007669"/>
    <property type="project" value="UniProtKB-UniRule"/>
</dbReference>
<dbReference type="RefSeq" id="WP_206561616.1">
    <property type="nucleotide sequence ID" value="NZ_JAFKCZ010000012.1"/>
</dbReference>
<keyword evidence="19" id="KW-1185">Reference proteome</keyword>
<dbReference type="GO" id="GO:0046872">
    <property type="term" value="F:metal ion binding"/>
    <property type="evidence" value="ECO:0007669"/>
    <property type="project" value="UniProtKB-KW"/>
</dbReference>
<dbReference type="PROSITE" id="PS50137">
    <property type="entry name" value="DS_RBD"/>
    <property type="match status" value="1"/>
</dbReference>
<evidence type="ECO:0000256" key="2">
    <source>
        <dbReference type="ARBA" id="ARBA00004496"/>
    </source>
</evidence>
<dbReference type="Pfam" id="PF14622">
    <property type="entry name" value="Ribonucleas_3_3"/>
    <property type="match status" value="1"/>
</dbReference>
<feature type="domain" description="RNase III" evidence="17">
    <location>
        <begin position="4"/>
        <end position="126"/>
    </location>
</feature>
<comment type="subunit">
    <text evidence="4 15">Homodimer.</text>
</comment>
<name>A0A939DH57_9GAMM</name>
<dbReference type="NCBIfam" id="TIGR02191">
    <property type="entry name" value="RNaseIII"/>
    <property type="match status" value="1"/>
</dbReference>
<feature type="binding site" evidence="15">
    <location>
        <position position="39"/>
    </location>
    <ligand>
        <name>Mg(2+)</name>
        <dbReference type="ChEBI" id="CHEBI:18420"/>
    </ligand>
</feature>
<evidence type="ECO:0000256" key="3">
    <source>
        <dbReference type="ARBA" id="ARBA00010183"/>
    </source>
</evidence>
<feature type="binding site" evidence="15">
    <location>
        <position position="115"/>
    </location>
    <ligand>
        <name>Mg(2+)</name>
        <dbReference type="ChEBI" id="CHEBI:18420"/>
    </ligand>
</feature>
<organism evidence="18 19">
    <name type="scientific">Parahaliea mediterranea</name>
    <dbReference type="NCBI Taxonomy" id="651086"/>
    <lineage>
        <taxon>Bacteria</taxon>
        <taxon>Pseudomonadati</taxon>
        <taxon>Pseudomonadota</taxon>
        <taxon>Gammaproteobacteria</taxon>
        <taxon>Cellvibrionales</taxon>
        <taxon>Halieaceae</taxon>
        <taxon>Parahaliea</taxon>
    </lineage>
</organism>
<comment type="caution">
    <text evidence="18">The sequence shown here is derived from an EMBL/GenBank/DDBJ whole genome shotgun (WGS) entry which is preliminary data.</text>
</comment>